<evidence type="ECO:0000313" key="4">
    <source>
        <dbReference type="Proteomes" id="UP000632740"/>
    </source>
</evidence>
<dbReference type="HAMAP" id="MF_00795">
    <property type="entry name" value="CutC"/>
    <property type="match status" value="1"/>
</dbReference>
<dbReference type="RefSeq" id="WP_203749357.1">
    <property type="nucleotide sequence ID" value="NZ_BONK01000003.1"/>
</dbReference>
<evidence type="ECO:0000256" key="2">
    <source>
        <dbReference type="HAMAP-Rule" id="MF_00795"/>
    </source>
</evidence>
<dbReference type="GO" id="GO:0005507">
    <property type="term" value="F:copper ion binding"/>
    <property type="evidence" value="ECO:0007669"/>
    <property type="project" value="TreeGrafter"/>
</dbReference>
<organism evidence="3 4">
    <name type="scientific">Cellulomonas chitinilytica</name>
    <dbReference type="NCBI Taxonomy" id="398759"/>
    <lineage>
        <taxon>Bacteria</taxon>
        <taxon>Bacillati</taxon>
        <taxon>Actinomycetota</taxon>
        <taxon>Actinomycetes</taxon>
        <taxon>Micrococcales</taxon>
        <taxon>Cellulomonadaceae</taxon>
        <taxon>Cellulomonas</taxon>
    </lineage>
</organism>
<dbReference type="AlphaFoldDB" id="A0A919TY57"/>
<dbReference type="Pfam" id="PF03932">
    <property type="entry name" value="CutC"/>
    <property type="match status" value="1"/>
</dbReference>
<dbReference type="Proteomes" id="UP000632740">
    <property type="component" value="Unassembled WGS sequence"/>
</dbReference>
<comment type="subcellular location">
    <subcellularLocation>
        <location evidence="2">Cytoplasm</location>
    </subcellularLocation>
</comment>
<proteinExistence type="inferred from homology"/>
<name>A0A919TY57_9CELL</name>
<comment type="caution">
    <text evidence="2">Once thought to be involved in copper homeostasis, experiments in E.coli have shown this is not the case.</text>
</comment>
<comment type="similarity">
    <text evidence="1 2">Belongs to the CutC family.</text>
</comment>
<dbReference type="Gene3D" id="3.20.20.380">
    <property type="entry name" value="Copper homeostasis (CutC) domain"/>
    <property type="match status" value="1"/>
</dbReference>
<dbReference type="PANTHER" id="PTHR12598:SF0">
    <property type="entry name" value="COPPER HOMEOSTASIS PROTEIN CUTC HOMOLOG"/>
    <property type="match status" value="1"/>
</dbReference>
<evidence type="ECO:0000256" key="1">
    <source>
        <dbReference type="ARBA" id="ARBA00007768"/>
    </source>
</evidence>
<accession>A0A919TY57</accession>
<comment type="caution">
    <text evidence="3">The sequence shown here is derived from an EMBL/GenBank/DDBJ whole genome shotgun (WGS) entry which is preliminary data.</text>
</comment>
<dbReference type="InterPro" id="IPR036822">
    <property type="entry name" value="CutC-like_dom_sf"/>
</dbReference>
<sequence length="244" mass="24798">MNVQLEIAIQDPEGIAAAAAGGADRVELAAALALGGLTPAPGLTAAAVAAGVPVHVLVRPRDGGFDYSAIEQTVLLDDVRRALDAGAHGVVVGALRDGGVDTALIAAVRGLAKGAEVTFHRAFDTLADRDAALEQLVDLGVDRILTSGGASRAIDARDELARLAAVSRGRIQVMAGAGIDADNVDALLATGVAAIHASAKRSVEEVQAVRLGSRADAGASTREVTDEARVRALRAAVDAFRQTH</sequence>
<dbReference type="SUPFAM" id="SSF110395">
    <property type="entry name" value="CutC-like"/>
    <property type="match status" value="1"/>
</dbReference>
<protein>
    <recommendedName>
        <fullName evidence="2">PF03932 family protein CutC</fullName>
    </recommendedName>
</protein>
<dbReference type="EMBL" id="BONK01000003">
    <property type="protein sequence ID" value="GIG20240.1"/>
    <property type="molecule type" value="Genomic_DNA"/>
</dbReference>
<dbReference type="GO" id="GO:0005737">
    <property type="term" value="C:cytoplasm"/>
    <property type="evidence" value="ECO:0007669"/>
    <property type="project" value="UniProtKB-SubCell"/>
</dbReference>
<reference evidence="3" key="1">
    <citation type="submission" date="2021-01" db="EMBL/GenBank/DDBJ databases">
        <title>Whole genome shotgun sequence of Cellulomonas chitinilytica NBRC 110799.</title>
        <authorList>
            <person name="Komaki H."/>
            <person name="Tamura T."/>
        </authorList>
    </citation>
    <scope>NUCLEOTIDE SEQUENCE</scope>
    <source>
        <strain evidence="3">NBRC 110799</strain>
    </source>
</reference>
<dbReference type="InterPro" id="IPR005627">
    <property type="entry name" value="CutC-like"/>
</dbReference>
<evidence type="ECO:0000313" key="3">
    <source>
        <dbReference type="EMBL" id="GIG20240.1"/>
    </source>
</evidence>
<keyword evidence="2" id="KW-0963">Cytoplasm</keyword>
<dbReference type="PANTHER" id="PTHR12598">
    <property type="entry name" value="COPPER HOMEOSTASIS PROTEIN CUTC"/>
    <property type="match status" value="1"/>
</dbReference>
<keyword evidence="4" id="KW-1185">Reference proteome</keyword>
<gene>
    <name evidence="2 3" type="primary">cutC</name>
    <name evidence="3" type="ORF">Cch01nite_09640</name>
</gene>